<gene>
    <name evidence="1" type="ORF">KGF57_001160</name>
</gene>
<dbReference type="GeneID" id="76149219"/>
<proteinExistence type="predicted"/>
<dbReference type="AlphaFoldDB" id="A0AAD5G061"/>
<name>A0AAD5G061_9ASCO</name>
<evidence type="ECO:0000313" key="2">
    <source>
        <dbReference type="Proteomes" id="UP001204833"/>
    </source>
</evidence>
<dbReference type="Proteomes" id="UP001204833">
    <property type="component" value="Unassembled WGS sequence"/>
</dbReference>
<dbReference type="PANTHER" id="PTHR37852:SF1">
    <property type="entry name" value="HIG1 DOMAIN-CONTAINING PROTEIN"/>
    <property type="match status" value="1"/>
</dbReference>
<reference evidence="1 2" key="1">
    <citation type="journal article" date="2022" name="DNA Res.">
        <title>Genome analysis of five recently described species of the CUG-Ser clade uncovers Candida theae as a new hybrid lineage with pathogenic potential in the Candida parapsilosis species complex.</title>
        <authorList>
            <person name="Mixao V."/>
            <person name="Del Olmo V."/>
            <person name="Hegedusova E."/>
            <person name="Saus E."/>
            <person name="Pryszcz L."/>
            <person name="Cillingova A."/>
            <person name="Nosek J."/>
            <person name="Gabaldon T."/>
        </authorList>
    </citation>
    <scope>NUCLEOTIDE SEQUENCE [LARGE SCALE GENOMIC DNA]</scope>
    <source>
        <strain evidence="1 2">CBS 12239</strain>
    </source>
</reference>
<keyword evidence="2" id="KW-1185">Reference proteome</keyword>
<accession>A0AAD5G061</accession>
<dbReference type="PANTHER" id="PTHR37852">
    <property type="entry name" value="YALI0B21208P"/>
    <property type="match status" value="1"/>
</dbReference>
<organism evidence="1 2">
    <name type="scientific">Candida theae</name>
    <dbReference type="NCBI Taxonomy" id="1198502"/>
    <lineage>
        <taxon>Eukaryota</taxon>
        <taxon>Fungi</taxon>
        <taxon>Dikarya</taxon>
        <taxon>Ascomycota</taxon>
        <taxon>Saccharomycotina</taxon>
        <taxon>Pichiomycetes</taxon>
        <taxon>Debaryomycetaceae</taxon>
        <taxon>Candida/Lodderomyces clade</taxon>
        <taxon>Candida</taxon>
    </lineage>
</organism>
<dbReference type="RefSeq" id="XP_051610306.1">
    <property type="nucleotide sequence ID" value="XM_051750338.1"/>
</dbReference>
<sequence>MSLLTEVQSGLEALQNEREYDPCQNERFHLYPKDRIEALATTSGLVGLMTGFYDGVQKAAARYLLENGHRLPKTKGGWYFYHKRKNYEIIVGGTSAGIKRGIKYGSVVGSLFLIEYSLDYLRGQIDFINTTAAALVGTTVYTRFQHLSRLQTRKMIMRGTTAGLVLGIIQDSLIYARSGHIWYVDEYKRQFK</sequence>
<protein>
    <submittedName>
        <fullName evidence="1">Uncharacterized protein</fullName>
    </submittedName>
</protein>
<comment type="caution">
    <text evidence="1">The sequence shown here is derived from an EMBL/GenBank/DDBJ whole genome shotgun (WGS) entry which is preliminary data.</text>
</comment>
<dbReference type="EMBL" id="JAIHNG010000050">
    <property type="protein sequence ID" value="KAI5963885.1"/>
    <property type="molecule type" value="Genomic_DNA"/>
</dbReference>
<evidence type="ECO:0000313" key="1">
    <source>
        <dbReference type="EMBL" id="KAI5963885.1"/>
    </source>
</evidence>